<feature type="compositionally biased region" description="Low complexity" evidence="4">
    <location>
        <begin position="36"/>
        <end position="47"/>
    </location>
</feature>
<dbReference type="Gene3D" id="1.25.40.20">
    <property type="entry name" value="Ankyrin repeat-containing domain"/>
    <property type="match status" value="1"/>
</dbReference>
<dbReference type="OrthoDB" id="341259at2759"/>
<organism evidence="6 7">
    <name type="scientific">Naegleria fowleri</name>
    <name type="common">Brain eating amoeba</name>
    <dbReference type="NCBI Taxonomy" id="5763"/>
    <lineage>
        <taxon>Eukaryota</taxon>
        <taxon>Discoba</taxon>
        <taxon>Heterolobosea</taxon>
        <taxon>Tetramitia</taxon>
        <taxon>Eutetramitia</taxon>
        <taxon>Vahlkampfiidae</taxon>
        <taxon>Naegleria</taxon>
    </lineage>
</organism>
<feature type="domain" description="C2H2-type" evidence="5">
    <location>
        <begin position="366"/>
        <end position="386"/>
    </location>
</feature>
<dbReference type="PROSITE" id="PS50297">
    <property type="entry name" value="ANK_REP_REGION"/>
    <property type="match status" value="1"/>
</dbReference>
<dbReference type="GeneID" id="68113402"/>
<dbReference type="InterPro" id="IPR036770">
    <property type="entry name" value="Ankyrin_rpt-contain_sf"/>
</dbReference>
<feature type="repeat" description="ANK" evidence="3">
    <location>
        <begin position="178"/>
        <end position="210"/>
    </location>
</feature>
<accession>A0A6A5BL39</accession>
<dbReference type="Pfam" id="PF12796">
    <property type="entry name" value="Ank_2"/>
    <property type="match status" value="1"/>
</dbReference>
<dbReference type="PANTHER" id="PTHR24171">
    <property type="entry name" value="ANKYRIN REPEAT DOMAIN-CONTAINING PROTEIN 39-RELATED"/>
    <property type="match status" value="1"/>
</dbReference>
<sequence>MKPSVLHHGRCDHPAAGSSSSTDEMSVDEREDKNIQTTLPSSPQQQQFNNNIRIGMERGRDEEVSDRNSQSYQPTSMNNYQLTDQQQIIMSSSSTTSTNNVLFTNNPSGSFYNNIIRRENRLKMHKRKATSGVPFQDWDPDVREKKVKKFVQACSDGNFVQMYKLFREGVDINTKDRYDESGLYNAANEGHYTILKFLVKHGANIDAANSGLKTALWIASYNGKFKVVQRLLKLGAAKQLRCSPLIDNTTPEEIAREQGFEEIANYIRNFDAENYRIFKNCKKRFKTRLVNQQQLLYSNTFVDIIIQCSNEYDGTHQDEESVCTEISLNLRPSKNKRPKFSNANLALEPYSSVLYVADQPYYFYTCECCKAPFFSTLSEYDHYLLHKIEHHNNTLLTHSTSIYTLNSNNTLSHPAQALTQHDSDALMEDDSHDIELPPIECPNDFEVGNGRLFFRSTMASDVDIENIHEVASIFFEPCIMLPLPVDQLSGDMFHMLKRFHSQDSSVIVDNEEFYPKKKKKFDS</sequence>
<comment type="caution">
    <text evidence="6">The sequence shown here is derived from an EMBL/GenBank/DDBJ whole genome shotgun (WGS) entry which is preliminary data.</text>
</comment>
<protein>
    <recommendedName>
        <fullName evidence="5">C2H2-type domain-containing protein</fullName>
    </recommendedName>
</protein>
<evidence type="ECO:0000256" key="4">
    <source>
        <dbReference type="SAM" id="MobiDB-lite"/>
    </source>
</evidence>
<dbReference type="SMART" id="SM00248">
    <property type="entry name" value="ANK"/>
    <property type="match status" value="2"/>
</dbReference>
<dbReference type="AlphaFoldDB" id="A0A6A5BL39"/>
<feature type="compositionally biased region" description="Basic residues" evidence="4">
    <location>
        <begin position="1"/>
        <end position="10"/>
    </location>
</feature>
<dbReference type="VEuPathDB" id="AmoebaDB:FDP41_006184"/>
<dbReference type="PROSITE" id="PS00028">
    <property type="entry name" value="ZINC_FINGER_C2H2_1"/>
    <property type="match status" value="1"/>
</dbReference>
<dbReference type="RefSeq" id="XP_044559423.1">
    <property type="nucleotide sequence ID" value="XM_044709791.1"/>
</dbReference>
<evidence type="ECO:0000313" key="7">
    <source>
        <dbReference type="Proteomes" id="UP000444721"/>
    </source>
</evidence>
<feature type="region of interest" description="Disordered" evidence="4">
    <location>
        <begin position="1"/>
        <end position="80"/>
    </location>
</feature>
<evidence type="ECO:0000259" key="5">
    <source>
        <dbReference type="PROSITE" id="PS00028"/>
    </source>
</evidence>
<dbReference type="InterPro" id="IPR013087">
    <property type="entry name" value="Znf_C2H2_type"/>
</dbReference>
<dbReference type="SUPFAM" id="SSF48403">
    <property type="entry name" value="Ankyrin repeat"/>
    <property type="match status" value="1"/>
</dbReference>
<evidence type="ECO:0000313" key="6">
    <source>
        <dbReference type="EMBL" id="KAF0974710.1"/>
    </source>
</evidence>
<dbReference type="EMBL" id="VFQX01000051">
    <property type="protein sequence ID" value="KAF0974710.1"/>
    <property type="molecule type" value="Genomic_DNA"/>
</dbReference>
<evidence type="ECO:0000256" key="2">
    <source>
        <dbReference type="ARBA" id="ARBA00023043"/>
    </source>
</evidence>
<feature type="compositionally biased region" description="Basic and acidic residues" evidence="4">
    <location>
        <begin position="55"/>
        <end position="66"/>
    </location>
</feature>
<dbReference type="VEuPathDB" id="AmoebaDB:NF0021450"/>
<name>A0A6A5BL39_NAEFO</name>
<evidence type="ECO:0000256" key="3">
    <source>
        <dbReference type="PROSITE-ProRule" id="PRU00023"/>
    </source>
</evidence>
<gene>
    <name evidence="6" type="ORF">FDP41_006184</name>
</gene>
<dbReference type="VEuPathDB" id="AmoebaDB:NfTy_077640"/>
<dbReference type="PROSITE" id="PS50088">
    <property type="entry name" value="ANK_REPEAT"/>
    <property type="match status" value="1"/>
</dbReference>
<dbReference type="PANTHER" id="PTHR24171:SF9">
    <property type="entry name" value="ANKYRIN REPEAT DOMAIN-CONTAINING PROTEIN 39"/>
    <property type="match status" value="1"/>
</dbReference>
<dbReference type="Proteomes" id="UP000444721">
    <property type="component" value="Unassembled WGS sequence"/>
</dbReference>
<proteinExistence type="predicted"/>
<keyword evidence="1" id="KW-0677">Repeat</keyword>
<reference evidence="6 7" key="1">
    <citation type="journal article" date="2019" name="Sci. Rep.">
        <title>Nanopore sequencing improves the draft genome of the human pathogenic amoeba Naegleria fowleri.</title>
        <authorList>
            <person name="Liechti N."/>
            <person name="Schurch N."/>
            <person name="Bruggmann R."/>
            <person name="Wittwer M."/>
        </authorList>
    </citation>
    <scope>NUCLEOTIDE SEQUENCE [LARGE SCALE GENOMIC DNA]</scope>
    <source>
        <strain evidence="6 7">ATCC 30894</strain>
    </source>
</reference>
<keyword evidence="2 3" id="KW-0040">ANK repeat</keyword>
<dbReference type="InterPro" id="IPR002110">
    <property type="entry name" value="Ankyrin_rpt"/>
</dbReference>
<keyword evidence="7" id="KW-1185">Reference proteome</keyword>
<feature type="compositionally biased region" description="Polar residues" evidence="4">
    <location>
        <begin position="67"/>
        <end position="80"/>
    </location>
</feature>
<evidence type="ECO:0000256" key="1">
    <source>
        <dbReference type="ARBA" id="ARBA00022737"/>
    </source>
</evidence>